<gene>
    <name evidence="1" type="ORF">DFJ66_1654</name>
</gene>
<dbReference type="Proteomes" id="UP000272729">
    <property type="component" value="Unassembled WGS sequence"/>
</dbReference>
<evidence type="ECO:0000313" key="1">
    <source>
        <dbReference type="EMBL" id="RKT68469.1"/>
    </source>
</evidence>
<protein>
    <submittedName>
        <fullName evidence="1">Uncharacterized protein</fullName>
    </submittedName>
</protein>
<dbReference type="EMBL" id="RBXR01000001">
    <property type="protein sequence ID" value="RKT68469.1"/>
    <property type="molecule type" value="Genomic_DNA"/>
</dbReference>
<comment type="caution">
    <text evidence="1">The sequence shown here is derived from an EMBL/GenBank/DDBJ whole genome shotgun (WGS) entry which is preliminary data.</text>
</comment>
<reference evidence="1 2" key="1">
    <citation type="submission" date="2018-10" db="EMBL/GenBank/DDBJ databases">
        <title>Sequencing the genomes of 1000 actinobacteria strains.</title>
        <authorList>
            <person name="Klenk H.-P."/>
        </authorList>
    </citation>
    <scope>NUCLEOTIDE SEQUENCE [LARGE SCALE GENOMIC DNA]</scope>
    <source>
        <strain evidence="1 2">DSM 43911</strain>
    </source>
</reference>
<dbReference type="AlphaFoldDB" id="A0A495X4M7"/>
<organism evidence="1 2">
    <name type="scientific">Saccharothrix variisporea</name>
    <dbReference type="NCBI Taxonomy" id="543527"/>
    <lineage>
        <taxon>Bacteria</taxon>
        <taxon>Bacillati</taxon>
        <taxon>Actinomycetota</taxon>
        <taxon>Actinomycetes</taxon>
        <taxon>Pseudonocardiales</taxon>
        <taxon>Pseudonocardiaceae</taxon>
        <taxon>Saccharothrix</taxon>
    </lineage>
</organism>
<proteinExistence type="predicted"/>
<name>A0A495X4M7_9PSEU</name>
<accession>A0A495X4M7</accession>
<keyword evidence="2" id="KW-1185">Reference proteome</keyword>
<evidence type="ECO:0000313" key="2">
    <source>
        <dbReference type="Proteomes" id="UP000272729"/>
    </source>
</evidence>
<sequence length="81" mass="8472">MIVWLVVNGIGPGLHRLVVGTRSGRPEQVVVGEVGRVDPERLALADVLVDPGQGRSRSARRALVVLAFGFPVAAKNSCAAS</sequence>
<dbReference type="RefSeq" id="WP_121219515.1">
    <property type="nucleotide sequence ID" value="NZ_JBIUBA010000004.1"/>
</dbReference>
<dbReference type="OrthoDB" id="9896162at2"/>